<organism evidence="1 2">
    <name type="scientific">Stutzerimonas stutzeri</name>
    <name type="common">Pseudomonas stutzeri</name>
    <dbReference type="NCBI Taxonomy" id="316"/>
    <lineage>
        <taxon>Bacteria</taxon>
        <taxon>Pseudomonadati</taxon>
        <taxon>Pseudomonadota</taxon>
        <taxon>Gammaproteobacteria</taxon>
        <taxon>Pseudomonadales</taxon>
        <taxon>Pseudomonadaceae</taxon>
        <taxon>Stutzerimonas</taxon>
    </lineage>
</organism>
<protein>
    <submittedName>
        <fullName evidence="1">Uncharacterized protein</fullName>
    </submittedName>
</protein>
<evidence type="ECO:0000313" key="2">
    <source>
        <dbReference type="Proteomes" id="UP001158500"/>
    </source>
</evidence>
<sequence>MSTPLSTSSDLTMRKDLIRLRMEMNRQQILYHSQPLAHPVQRIKGMIINRGTASGHHTDKSPLMLAATVVLAIFGPRLGKVGKLARLGITLYPLVRKLRQ</sequence>
<gene>
    <name evidence="1" type="ORF">N5C32_02805</name>
</gene>
<dbReference type="AlphaFoldDB" id="A0AA42P796"/>
<dbReference type="RefSeq" id="WP_200599563.1">
    <property type="nucleotide sequence ID" value="NZ_JAOCAE010000001.1"/>
</dbReference>
<name>A0AA42P796_STUST</name>
<reference evidence="1" key="1">
    <citation type="submission" date="2022-09" db="EMBL/GenBank/DDBJ databases">
        <title>Intensive care unit water sources are persistently colonized with multi-drug resistant bacteria and are the site of extensive horizontal gene transfer of antibiotic resistance genes.</title>
        <authorList>
            <person name="Diorio-Toth L."/>
        </authorList>
    </citation>
    <scope>NUCLEOTIDE SEQUENCE</scope>
    <source>
        <strain evidence="1">GD03947</strain>
    </source>
</reference>
<dbReference type="EMBL" id="JAOCAE010000001">
    <property type="protein sequence ID" value="MDH1234965.1"/>
    <property type="molecule type" value="Genomic_DNA"/>
</dbReference>
<dbReference type="Proteomes" id="UP001158500">
    <property type="component" value="Unassembled WGS sequence"/>
</dbReference>
<accession>A0AA42P796</accession>
<comment type="caution">
    <text evidence="1">The sequence shown here is derived from an EMBL/GenBank/DDBJ whole genome shotgun (WGS) entry which is preliminary data.</text>
</comment>
<evidence type="ECO:0000313" key="1">
    <source>
        <dbReference type="EMBL" id="MDH1234965.1"/>
    </source>
</evidence>
<proteinExistence type="predicted"/>